<dbReference type="InterPro" id="IPR045619">
    <property type="entry name" value="DUF6443"/>
</dbReference>
<evidence type="ECO:0000313" key="3">
    <source>
        <dbReference type="EMBL" id="GEP97522.1"/>
    </source>
</evidence>
<organism evidence="3 4">
    <name type="scientific">Chitinophaga cymbidii</name>
    <dbReference type="NCBI Taxonomy" id="1096750"/>
    <lineage>
        <taxon>Bacteria</taxon>
        <taxon>Pseudomonadati</taxon>
        <taxon>Bacteroidota</taxon>
        <taxon>Chitinophagia</taxon>
        <taxon>Chitinophagales</taxon>
        <taxon>Chitinophagaceae</taxon>
        <taxon>Chitinophaga</taxon>
    </lineage>
</organism>
<dbReference type="PANTHER" id="PTHR32305:SF15">
    <property type="entry name" value="PROTEIN RHSA-RELATED"/>
    <property type="match status" value="1"/>
</dbReference>
<sequence length="1429" mass="160257">MAKAASPLGKDYVIPILYDVNGKESIKYLPYISGTSSGEFKLNAFSEQQTYMQAHYPGEDFYYGKIGYENSPLNRILKSAAAGKSWVGSNREQQSSYQSNSTADAIRIWEMSGSIPVTTATYPENELIKVVNVDENNHQQVTFLDKSGQLVLKMEALENPGNNHENWKCTYYVYDDFGHTVFIIPPKATEYLRTHSWNLNDNELINELCYQFQYDERNRIISQSSPGAELKEMVYDVRDRIVFTRDGNLRNASQPKWNIVLYDDEDRPVLKGFYLSGATRADLQTQMNSATEGSTFTYSTPGPVDLVIADRTLVPPGYQARSSITFTEGFESAVNDEFTAEIVPGLTSGTVTIAGSNVLNGIDQADIYPLTYFFYDAYDASAGTFKAADLNKLDAGNNTNAEVNTTYTTKLRGALTGKRERVIGTDQWLNYTVYYDDKGRELQIVTDNIAGGHNILTRQYDFASNLLSQYEYVTNPRAGIIPTTQVLTKFEYGSDNRLKYIRKRLNNESTDKLIATLTYDDAGLLQKKVLGSNLESLEYDYNIRGWLSGINRKYLTGQESHFFGMEIAYDNTNSSVNSTTYSNPRYTGQAAGTIWMSATDGIQRKYDYSYDNLGQLLKADFTQQNGNWGKSVMDFTVTMGDGVNSTTAYDRNGNILKMNQEGVRSSAVVTIDELVYNYSDKGNKLRYVRDDQNDENSILGDFREPSANHTANLSGVSDYLYDSNGNLTKDDNKNISGIRYNHLDLPEEITVTGKGTITYLYSAGGVKLRETVVDNSINPSVTKVTDYIGSNVYINDSLKFILHAEGRIRPVYQNSTPIQYTYDYFLSDERGNTRMVLTEQTDFSMYLASMEQQLAPVENALFSNLDNSRAAKPVGYPDTQGNQFVARLNGNTPEHRIGPGIVLKVTAGDTIQIGVNAFYKSIGYKKPANTIPAQDMASALVNVFGPTRQLGHDKINIPIGSSNSSMSNAIGNSYQRLRQKENDNGHSQKLRSYLNYAMFNRQFELVEENSGAKQVQENPDQLQTLANGKMVVKESGFLYVYTSNESSQDVYFDNLAVILNPGPVLEEYHYYPFGETMYAISGKAFTSGSYPENRARYNSGTEFNESLGLNWYETPFRSYDPQIGRFHQMDPLSTDYPDWSPYTYAVNDPINMNDPMGLEATPKFNKVTDLINYMWDNSKNHSAVYWTEGILSYADDFTFLAGGLWQDDNFWYFKAGFYYGYEDKEKKIPILDENGNAGKWGLVQMPKIDVRKATAHIEEEKKLDNIQLALDAGGNIPGYGEVIDLINAGVSFYRGDYLGGVTNILSAVPILGNVVSGVKTGSKVVKAADGAASAAKEGIRYTKSSLSLGREMHKGYKLAEHAPELGRFKEFTGIKGIRPDFVDFGTKTIYELKPFNPRGIQMGTQQLNKYKSLFEQNYGGSWKTVLEHY</sequence>
<reference evidence="3 4" key="1">
    <citation type="submission" date="2019-07" db="EMBL/GenBank/DDBJ databases">
        <title>Whole genome shotgun sequence of Chitinophaga cymbidii NBRC 109752.</title>
        <authorList>
            <person name="Hosoyama A."/>
            <person name="Uohara A."/>
            <person name="Ohji S."/>
            <person name="Ichikawa N."/>
        </authorList>
    </citation>
    <scope>NUCLEOTIDE SEQUENCE [LARGE SCALE GENOMIC DNA]</scope>
    <source>
        <strain evidence="3 4">NBRC 109752</strain>
    </source>
</reference>
<dbReference type="PANTHER" id="PTHR32305">
    <property type="match status" value="1"/>
</dbReference>
<proteinExistence type="predicted"/>
<feature type="domain" description="Tox-REase-9" evidence="1">
    <location>
        <begin position="1341"/>
        <end position="1429"/>
    </location>
</feature>
<dbReference type="Pfam" id="PF15650">
    <property type="entry name" value="Tox-REase-9"/>
    <property type="match status" value="1"/>
</dbReference>
<dbReference type="Gene3D" id="2.180.10.10">
    <property type="entry name" value="RHS repeat-associated core"/>
    <property type="match status" value="3"/>
</dbReference>
<dbReference type="CDD" id="cd20745">
    <property type="entry name" value="FIX_RhsA_AHH_HNH-like"/>
    <property type="match status" value="1"/>
</dbReference>
<dbReference type="EMBL" id="BKAU01000005">
    <property type="protein sequence ID" value="GEP97522.1"/>
    <property type="molecule type" value="Genomic_DNA"/>
</dbReference>
<accession>A0A512RP98</accession>
<feature type="domain" description="DUF6443" evidence="2">
    <location>
        <begin position="2"/>
        <end position="98"/>
    </location>
</feature>
<evidence type="ECO:0000259" key="1">
    <source>
        <dbReference type="Pfam" id="PF15650"/>
    </source>
</evidence>
<name>A0A512RP98_9BACT</name>
<evidence type="ECO:0000259" key="2">
    <source>
        <dbReference type="Pfam" id="PF20041"/>
    </source>
</evidence>
<dbReference type="InterPro" id="IPR050708">
    <property type="entry name" value="T6SS_VgrG/RHS"/>
</dbReference>
<evidence type="ECO:0000313" key="4">
    <source>
        <dbReference type="Proteomes" id="UP000321436"/>
    </source>
</evidence>
<gene>
    <name evidence="3" type="ORF">CCY01nite_37820</name>
</gene>
<protein>
    <submittedName>
        <fullName evidence="3">Uncharacterized protein</fullName>
    </submittedName>
</protein>
<keyword evidence="4" id="KW-1185">Reference proteome</keyword>
<dbReference type="InterPro" id="IPR028902">
    <property type="entry name" value="Tox-REase-9_dom"/>
</dbReference>
<dbReference type="NCBIfam" id="TIGR03696">
    <property type="entry name" value="Rhs_assc_core"/>
    <property type="match status" value="1"/>
</dbReference>
<dbReference type="Pfam" id="PF20041">
    <property type="entry name" value="DUF6443"/>
    <property type="match status" value="1"/>
</dbReference>
<dbReference type="InterPro" id="IPR022385">
    <property type="entry name" value="Rhs_assc_core"/>
</dbReference>
<comment type="caution">
    <text evidence="3">The sequence shown here is derived from an EMBL/GenBank/DDBJ whole genome shotgun (WGS) entry which is preliminary data.</text>
</comment>
<dbReference type="Proteomes" id="UP000321436">
    <property type="component" value="Unassembled WGS sequence"/>
</dbReference>